<dbReference type="GO" id="GO:0003677">
    <property type="term" value="F:DNA binding"/>
    <property type="evidence" value="ECO:0007669"/>
    <property type="project" value="UniProtKB-UniRule"/>
</dbReference>
<keyword evidence="5" id="KW-1185">Reference proteome</keyword>
<dbReference type="Proteomes" id="UP000280792">
    <property type="component" value="Unassembled WGS sequence"/>
</dbReference>
<dbReference type="AlphaFoldDB" id="A0A3P3VIV9"/>
<dbReference type="SUPFAM" id="SSF46689">
    <property type="entry name" value="Homeodomain-like"/>
    <property type="match status" value="1"/>
</dbReference>
<keyword evidence="1 2" id="KW-0238">DNA-binding</keyword>
<dbReference type="InterPro" id="IPR025722">
    <property type="entry name" value="TetR"/>
</dbReference>
<name>A0A3P3VIV9_9GAMM</name>
<dbReference type="InterPro" id="IPR050624">
    <property type="entry name" value="HTH-type_Tx_Regulator"/>
</dbReference>
<accession>A0A3P3VIV9</accession>
<evidence type="ECO:0000313" key="5">
    <source>
        <dbReference type="Proteomes" id="UP000280792"/>
    </source>
</evidence>
<feature type="domain" description="HTH tetR-type" evidence="3">
    <location>
        <begin position="4"/>
        <end position="64"/>
    </location>
</feature>
<dbReference type="Pfam" id="PF00440">
    <property type="entry name" value="TetR_N"/>
    <property type="match status" value="1"/>
</dbReference>
<sequence>MAKLKTRDRILHASLELFNEVGERNVTTNHIAADLGISPGNLYYHFRNKQQIIYELYLGYEAEIKQILKLPEGRPLTLEDKRGYLENIFEGIWRFRFFHRDLEHLLDCDPQLRAGYRALAQHCLVQGRAIYQGLVEAGYLKASPEEVEALAYNSWIIMTSWVGFLRTVVQEEGDPTLTSDMIRRGIYQIMALERVFLTEFAREQFRPMEEEFFAPIGGEL</sequence>
<feature type="DNA-binding region" description="H-T-H motif" evidence="2">
    <location>
        <begin position="27"/>
        <end position="46"/>
    </location>
</feature>
<dbReference type="InterPro" id="IPR009057">
    <property type="entry name" value="Homeodomain-like_sf"/>
</dbReference>
<gene>
    <name evidence="4" type="ORF">D0544_12535</name>
</gene>
<comment type="caution">
    <text evidence="4">The sequence shown here is derived from an EMBL/GenBank/DDBJ whole genome shotgun (WGS) entry which is preliminary data.</text>
</comment>
<dbReference type="RefSeq" id="WP_125016644.1">
    <property type="nucleotide sequence ID" value="NZ_QWEZ01000002.1"/>
</dbReference>
<evidence type="ECO:0000256" key="2">
    <source>
        <dbReference type="PROSITE-ProRule" id="PRU00335"/>
    </source>
</evidence>
<dbReference type="Gene3D" id="1.10.357.10">
    <property type="entry name" value="Tetracycline Repressor, domain 2"/>
    <property type="match status" value="1"/>
</dbReference>
<evidence type="ECO:0000256" key="1">
    <source>
        <dbReference type="ARBA" id="ARBA00023125"/>
    </source>
</evidence>
<dbReference type="Pfam" id="PF13972">
    <property type="entry name" value="TetR"/>
    <property type="match status" value="1"/>
</dbReference>
<proteinExistence type="predicted"/>
<organism evidence="4 5">
    <name type="scientific">Aestuariirhabdus litorea</name>
    <dbReference type="NCBI Taxonomy" id="2528527"/>
    <lineage>
        <taxon>Bacteria</taxon>
        <taxon>Pseudomonadati</taxon>
        <taxon>Pseudomonadota</taxon>
        <taxon>Gammaproteobacteria</taxon>
        <taxon>Oceanospirillales</taxon>
        <taxon>Aestuariirhabdaceae</taxon>
        <taxon>Aestuariirhabdus</taxon>
    </lineage>
</organism>
<reference evidence="4 5" key="2">
    <citation type="submission" date="2018-12" db="EMBL/GenBank/DDBJ databases">
        <title>Simiduia agarivorans gen. nov., sp. nov., a marine, agarolytic bacterium isolated from shallow coastal water from Keelung, Taiwan.</title>
        <authorList>
            <person name="Shieh W.Y."/>
        </authorList>
    </citation>
    <scope>NUCLEOTIDE SEQUENCE [LARGE SCALE GENOMIC DNA]</scope>
    <source>
        <strain evidence="4 5">GTF-13</strain>
    </source>
</reference>
<dbReference type="EMBL" id="QWEZ01000002">
    <property type="protein sequence ID" value="RRJ82681.1"/>
    <property type="molecule type" value="Genomic_DNA"/>
</dbReference>
<dbReference type="PROSITE" id="PS50977">
    <property type="entry name" value="HTH_TETR_2"/>
    <property type="match status" value="1"/>
</dbReference>
<protein>
    <submittedName>
        <fullName evidence="4">TetR/AcrR family transcriptional regulator</fullName>
    </submittedName>
</protein>
<evidence type="ECO:0000313" key="4">
    <source>
        <dbReference type="EMBL" id="RRJ82681.1"/>
    </source>
</evidence>
<dbReference type="InterPro" id="IPR001647">
    <property type="entry name" value="HTH_TetR"/>
</dbReference>
<reference evidence="4 5" key="1">
    <citation type="submission" date="2018-08" db="EMBL/GenBank/DDBJ databases">
        <authorList>
            <person name="Khan S.A."/>
        </authorList>
    </citation>
    <scope>NUCLEOTIDE SEQUENCE [LARGE SCALE GENOMIC DNA]</scope>
    <source>
        <strain evidence="4 5">GTF-13</strain>
    </source>
</reference>
<dbReference type="PRINTS" id="PR00455">
    <property type="entry name" value="HTHTETR"/>
</dbReference>
<dbReference type="PANTHER" id="PTHR43479">
    <property type="entry name" value="ACREF/ENVCD OPERON REPRESSOR-RELATED"/>
    <property type="match status" value="1"/>
</dbReference>
<evidence type="ECO:0000259" key="3">
    <source>
        <dbReference type="PROSITE" id="PS50977"/>
    </source>
</evidence>
<dbReference type="PANTHER" id="PTHR43479:SF12">
    <property type="entry name" value="TRANSCRIPTIONAL REGULATORY PROTEIN"/>
    <property type="match status" value="1"/>
</dbReference>